<evidence type="ECO:0000313" key="2">
    <source>
        <dbReference type="EMBL" id="ESZ91386.1"/>
    </source>
</evidence>
<feature type="transmembrane region" description="Helical" evidence="1">
    <location>
        <begin position="12"/>
        <end position="37"/>
    </location>
</feature>
<keyword evidence="1" id="KW-1133">Transmembrane helix</keyword>
<feature type="transmembrane region" description="Helical" evidence="1">
    <location>
        <begin position="173"/>
        <end position="199"/>
    </location>
</feature>
<feature type="transmembrane region" description="Helical" evidence="1">
    <location>
        <begin position="146"/>
        <end position="167"/>
    </location>
</feature>
<comment type="caution">
    <text evidence="2">The sequence shown here is derived from an EMBL/GenBank/DDBJ whole genome shotgun (WGS) entry which is preliminary data.</text>
</comment>
<dbReference type="OrthoDB" id="5287295at2759"/>
<evidence type="ECO:0000313" key="3">
    <source>
        <dbReference type="Proteomes" id="UP000019487"/>
    </source>
</evidence>
<reference evidence="2 3" key="1">
    <citation type="journal article" date="2014" name="Genome Announc.">
        <title>Draft genome sequence of Sclerotinia borealis, a psychrophilic plant pathogenic fungus.</title>
        <authorList>
            <person name="Mardanov A.V."/>
            <person name="Beletsky A.V."/>
            <person name="Kadnikov V.V."/>
            <person name="Ignatov A.N."/>
            <person name="Ravin N.V."/>
        </authorList>
    </citation>
    <scope>NUCLEOTIDE SEQUENCE [LARGE SCALE GENOMIC DNA]</scope>
    <source>
        <strain evidence="3">F-4157</strain>
    </source>
</reference>
<dbReference type="HOGENOM" id="CLU_038399_1_0_1"/>
<proteinExistence type="predicted"/>
<name>W9C6B3_SCLBF</name>
<dbReference type="EMBL" id="AYSA01000508">
    <property type="protein sequence ID" value="ESZ91386.1"/>
    <property type="molecule type" value="Genomic_DNA"/>
</dbReference>
<dbReference type="Proteomes" id="UP000019487">
    <property type="component" value="Unassembled WGS sequence"/>
</dbReference>
<gene>
    <name evidence="2" type="ORF">SBOR_8238</name>
</gene>
<sequence length="533" mass="59010">MGTGIPQEAVGASAAVLVYSSICLSLAILLVCMLWTYGERWTYVTFLAKFSALSTIGSIAQQIHYNLAWLHVKHDDYAMALKAVDMPALGFSGVGNTVDLVLFTIQFYSYNVMALMIIFWAVKLFCGSWEIRANFLGSWLRENISFISKIVAVIAPAILVGFGHAPVVLKSLAATLILSTFTMLVSLSLGSILMVLILYKYIKTRRLLFAHEKRNGWWGSSSIATVTDTTGTGTGNGNGTGNGTGNGNQISTRQSLYDRALITRFTIGFVILLVLEVVLIIFCLFSESNFQKLAKSSSPDLSISGAITDIFLFVPGVSTSLLIFLVFGTAKSFGQYRDLIVSGCGHRTKFPQSKRRGVMGSRDEEQGAEFQRLPTMATEVLTPEQAVLKAKTRGISPDQRTSVGTQYTTHTIQTGKSIPESSVHTHTRTLSPITAKFNFSRPASYRNEFRSVIREEERVAGESWARQNDLEDGLALEQQWNDNGYRRERVSARNTTAGNTTVHRYPDSMFHRDFILDDSDEHGEHGEHEGWTR</sequence>
<keyword evidence="1" id="KW-0812">Transmembrane</keyword>
<organism evidence="2 3">
    <name type="scientific">Sclerotinia borealis (strain F-4128)</name>
    <dbReference type="NCBI Taxonomy" id="1432307"/>
    <lineage>
        <taxon>Eukaryota</taxon>
        <taxon>Fungi</taxon>
        <taxon>Dikarya</taxon>
        <taxon>Ascomycota</taxon>
        <taxon>Pezizomycotina</taxon>
        <taxon>Leotiomycetes</taxon>
        <taxon>Helotiales</taxon>
        <taxon>Sclerotiniaceae</taxon>
        <taxon>Sclerotinia</taxon>
    </lineage>
</organism>
<keyword evidence="1" id="KW-0472">Membrane</keyword>
<dbReference type="AlphaFoldDB" id="W9C6B3"/>
<keyword evidence="3" id="KW-1185">Reference proteome</keyword>
<feature type="transmembrane region" description="Helical" evidence="1">
    <location>
        <begin position="261"/>
        <end position="285"/>
    </location>
</feature>
<feature type="transmembrane region" description="Helical" evidence="1">
    <location>
        <begin position="305"/>
        <end position="327"/>
    </location>
</feature>
<evidence type="ECO:0000256" key="1">
    <source>
        <dbReference type="SAM" id="Phobius"/>
    </source>
</evidence>
<protein>
    <submittedName>
        <fullName evidence="2">Uncharacterized protein</fullName>
    </submittedName>
</protein>
<accession>W9C6B3</accession>
<feature type="transmembrane region" description="Helical" evidence="1">
    <location>
        <begin position="107"/>
        <end position="126"/>
    </location>
</feature>